<proteinExistence type="predicted"/>
<feature type="non-terminal residue" evidence="1">
    <location>
        <position position="155"/>
    </location>
</feature>
<comment type="caution">
    <text evidence="1">The sequence shown here is derived from an EMBL/GenBank/DDBJ whole genome shotgun (WGS) entry which is preliminary data.</text>
</comment>
<dbReference type="AlphaFoldDB" id="A0A0F9HGS5"/>
<reference evidence="1" key="1">
    <citation type="journal article" date="2015" name="Nature">
        <title>Complex archaea that bridge the gap between prokaryotes and eukaryotes.</title>
        <authorList>
            <person name="Spang A."/>
            <person name="Saw J.H."/>
            <person name="Jorgensen S.L."/>
            <person name="Zaremba-Niedzwiedzka K."/>
            <person name="Martijn J."/>
            <person name="Lind A.E."/>
            <person name="van Eijk R."/>
            <person name="Schleper C."/>
            <person name="Guy L."/>
            <person name="Ettema T.J."/>
        </authorList>
    </citation>
    <scope>NUCLEOTIDE SEQUENCE</scope>
</reference>
<protein>
    <submittedName>
        <fullName evidence="1">Uncharacterized protein</fullName>
    </submittedName>
</protein>
<name>A0A0F9HGS5_9ZZZZ</name>
<dbReference type="EMBL" id="LAZR01024702">
    <property type="protein sequence ID" value="KKL74297.1"/>
    <property type="molecule type" value="Genomic_DNA"/>
</dbReference>
<gene>
    <name evidence="1" type="ORF">LCGC14_2066280</name>
</gene>
<sequence>MRNKLALAALLALLAVPLYGQTIRPTRISQIQFTELTTAQEAGMTLAEGSLWYNSDLKCYRYRSASSTYCIAGQEANPGLWNGIRVVDGNKFTTAQAAVTDAGDVLNPVWIPRGQDDGGTFVEPTEIAIFDWRVNNTQSAGNRSRVRIKASRDVS</sequence>
<evidence type="ECO:0000313" key="1">
    <source>
        <dbReference type="EMBL" id="KKL74297.1"/>
    </source>
</evidence>
<organism evidence="1">
    <name type="scientific">marine sediment metagenome</name>
    <dbReference type="NCBI Taxonomy" id="412755"/>
    <lineage>
        <taxon>unclassified sequences</taxon>
        <taxon>metagenomes</taxon>
        <taxon>ecological metagenomes</taxon>
    </lineage>
</organism>
<accession>A0A0F9HGS5</accession>